<gene>
    <name evidence="2" type="ORF">ABID12_001824</name>
</gene>
<evidence type="ECO:0000256" key="1">
    <source>
        <dbReference type="SAM" id="SignalP"/>
    </source>
</evidence>
<organism evidence="2 3">
    <name type="scientific">Martelella mangrovi</name>
    <dbReference type="NCBI Taxonomy" id="1397477"/>
    <lineage>
        <taxon>Bacteria</taxon>
        <taxon>Pseudomonadati</taxon>
        <taxon>Pseudomonadota</taxon>
        <taxon>Alphaproteobacteria</taxon>
        <taxon>Hyphomicrobiales</taxon>
        <taxon>Aurantimonadaceae</taxon>
        <taxon>Martelella</taxon>
    </lineage>
</organism>
<feature type="signal peptide" evidence="1">
    <location>
        <begin position="1"/>
        <end position="20"/>
    </location>
</feature>
<dbReference type="EMBL" id="JBEPLY010000005">
    <property type="protein sequence ID" value="MET3599884.1"/>
    <property type="molecule type" value="Genomic_DNA"/>
</dbReference>
<dbReference type="Pfam" id="PF08904">
    <property type="entry name" value="EipB_like"/>
    <property type="match status" value="1"/>
</dbReference>
<evidence type="ECO:0008006" key="4">
    <source>
        <dbReference type="Google" id="ProtNLM"/>
    </source>
</evidence>
<proteinExistence type="predicted"/>
<comment type="caution">
    <text evidence="2">The sequence shown here is derived from an EMBL/GenBank/DDBJ whole genome shotgun (WGS) entry which is preliminary data.</text>
</comment>
<sequence>MRILAATGIFWTTLAVGALAAGPSASGVSLLPHRAVYELSLDRASAQSGIEGLSGRFVYLFSGSDCAGYTTEMRMVTDVVRESGSLVTDQVSSSFEDHGALAFSNTLFSDFSLQSETVGEARRTGKGAVSVTFGGDDTQPVELQDAEFPTEYMANVILAAEDGRRTYEATSFDGSGEDAMRAVTVIGDRREGKDGEARWPITSAYFSLGKMSGDETPDYAISMLISADGVGRDLLMDFGNFKIAGKLTKLEKLERAPCETASAALSVRP</sequence>
<reference evidence="2 3" key="1">
    <citation type="submission" date="2024-06" db="EMBL/GenBank/DDBJ databases">
        <title>Genomic Encyclopedia of Type Strains, Phase IV (KMG-IV): sequencing the most valuable type-strain genomes for metagenomic binning, comparative biology and taxonomic classification.</title>
        <authorList>
            <person name="Goeker M."/>
        </authorList>
    </citation>
    <scope>NUCLEOTIDE SEQUENCE [LARGE SCALE GENOMIC DNA]</scope>
    <source>
        <strain evidence="2 3">DSM 28102</strain>
    </source>
</reference>
<keyword evidence="3" id="KW-1185">Reference proteome</keyword>
<dbReference type="RefSeq" id="WP_354433962.1">
    <property type="nucleotide sequence ID" value="NZ_JBEPLY010000005.1"/>
</dbReference>
<feature type="chain" id="PRO_5045767825" description="ATP-binding protein" evidence="1">
    <location>
        <begin position="21"/>
        <end position="269"/>
    </location>
</feature>
<evidence type="ECO:0000313" key="3">
    <source>
        <dbReference type="Proteomes" id="UP001549164"/>
    </source>
</evidence>
<name>A0ABV2IAE3_9HYPH</name>
<protein>
    <recommendedName>
        <fullName evidence="4">ATP-binding protein</fullName>
    </recommendedName>
</protein>
<accession>A0ABV2IAE3</accession>
<evidence type="ECO:0000313" key="2">
    <source>
        <dbReference type="EMBL" id="MET3599884.1"/>
    </source>
</evidence>
<dbReference type="Proteomes" id="UP001549164">
    <property type="component" value="Unassembled WGS sequence"/>
</dbReference>
<keyword evidence="1" id="KW-0732">Signal</keyword>
<dbReference type="InterPro" id="IPR015000">
    <property type="entry name" value="EipB-like"/>
</dbReference>